<gene>
    <name evidence="2" type="ORF">LTR05_000501</name>
</gene>
<evidence type="ECO:0000313" key="3">
    <source>
        <dbReference type="Proteomes" id="UP001309876"/>
    </source>
</evidence>
<comment type="caution">
    <text evidence="2">The sequence shown here is derived from an EMBL/GenBank/DDBJ whole genome shotgun (WGS) entry which is preliminary data.</text>
</comment>
<dbReference type="Pfam" id="PF10311">
    <property type="entry name" value="Ilm1"/>
    <property type="match status" value="1"/>
</dbReference>
<dbReference type="Proteomes" id="UP001309876">
    <property type="component" value="Unassembled WGS sequence"/>
</dbReference>
<accession>A0AAN7TBW2</accession>
<keyword evidence="1" id="KW-0812">Transmembrane</keyword>
<keyword evidence="1" id="KW-0472">Membrane</keyword>
<dbReference type="EMBL" id="JAVRRJ010000001">
    <property type="protein sequence ID" value="KAK5090329.1"/>
    <property type="molecule type" value="Genomic_DNA"/>
</dbReference>
<organism evidence="2 3">
    <name type="scientific">Lithohypha guttulata</name>
    <dbReference type="NCBI Taxonomy" id="1690604"/>
    <lineage>
        <taxon>Eukaryota</taxon>
        <taxon>Fungi</taxon>
        <taxon>Dikarya</taxon>
        <taxon>Ascomycota</taxon>
        <taxon>Pezizomycotina</taxon>
        <taxon>Eurotiomycetes</taxon>
        <taxon>Chaetothyriomycetidae</taxon>
        <taxon>Chaetothyriales</taxon>
        <taxon>Trichomeriaceae</taxon>
        <taxon>Lithohypha</taxon>
    </lineage>
</organism>
<dbReference type="AlphaFoldDB" id="A0AAN7TBW2"/>
<protein>
    <submittedName>
        <fullName evidence="2">Uncharacterized protein</fullName>
    </submittedName>
</protein>
<keyword evidence="3" id="KW-1185">Reference proteome</keyword>
<dbReference type="PANTHER" id="PTHR28029">
    <property type="entry name" value="PROTEIN ILM1"/>
    <property type="match status" value="1"/>
</dbReference>
<evidence type="ECO:0000313" key="2">
    <source>
        <dbReference type="EMBL" id="KAK5090329.1"/>
    </source>
</evidence>
<keyword evidence="1" id="KW-1133">Transmembrane helix</keyword>
<feature type="transmembrane region" description="Helical" evidence="1">
    <location>
        <begin position="190"/>
        <end position="212"/>
    </location>
</feature>
<feature type="transmembrane region" description="Helical" evidence="1">
    <location>
        <begin position="89"/>
        <end position="111"/>
    </location>
</feature>
<evidence type="ECO:0000256" key="1">
    <source>
        <dbReference type="SAM" id="Phobius"/>
    </source>
</evidence>
<sequence>MPLLSSFLLIESAAAALLAISALLITSPTRVLSSTTLSLLGSSMHIRTATFIPDPVLPRSDGSISHSSNPLTSLTPPLRTTLTISEREIISLLGLVIAATAFSTIILAFPLRFSRAGLTARTTDDAKVVRKSSTEVGESIAKLNLTQTTWQVFAGMHVIFASLLVAWMYVFRSQRGIDRVPLLTQDVDAASLLVNNITFTIGMVDMLFWGYLYTTIKEERRVVLSVMERRRSEDEEDDANKAM</sequence>
<name>A0AAN7TBW2_9EURO</name>
<dbReference type="InterPro" id="IPR018815">
    <property type="entry name" value="Incr_loss_mito_DNA_1"/>
</dbReference>
<proteinExistence type="predicted"/>
<reference evidence="2 3" key="1">
    <citation type="submission" date="2023-08" db="EMBL/GenBank/DDBJ databases">
        <title>Black Yeasts Isolated from many extreme environments.</title>
        <authorList>
            <person name="Coleine C."/>
            <person name="Stajich J.E."/>
            <person name="Selbmann L."/>
        </authorList>
    </citation>
    <scope>NUCLEOTIDE SEQUENCE [LARGE SCALE GENOMIC DNA]</scope>
    <source>
        <strain evidence="2 3">CCFEE 5910</strain>
    </source>
</reference>
<dbReference type="PANTHER" id="PTHR28029:SF1">
    <property type="entry name" value="PROTEIN ILM1"/>
    <property type="match status" value="1"/>
</dbReference>
<feature type="transmembrane region" description="Helical" evidence="1">
    <location>
        <begin position="152"/>
        <end position="170"/>
    </location>
</feature>